<feature type="transmembrane region" description="Helical" evidence="1">
    <location>
        <begin position="314"/>
        <end position="332"/>
    </location>
</feature>
<feature type="transmembrane region" description="Helical" evidence="1">
    <location>
        <begin position="32"/>
        <end position="53"/>
    </location>
</feature>
<keyword evidence="1" id="KW-1133">Transmembrane helix</keyword>
<name>A0ABY9IUV5_9ACTN</name>
<keyword evidence="1" id="KW-0812">Transmembrane</keyword>
<feature type="transmembrane region" description="Helical" evidence="1">
    <location>
        <begin position="184"/>
        <end position="208"/>
    </location>
</feature>
<proteinExistence type="predicted"/>
<accession>A0ABY9IUV5</accession>
<dbReference type="RefSeq" id="WP_306071012.1">
    <property type="nucleotide sequence ID" value="NZ_CP120988.1"/>
</dbReference>
<dbReference type="Proteomes" id="UP001235744">
    <property type="component" value="Chromosome"/>
</dbReference>
<evidence type="ECO:0000313" key="3">
    <source>
        <dbReference type="Proteomes" id="UP001235744"/>
    </source>
</evidence>
<feature type="transmembrane region" description="Helical" evidence="1">
    <location>
        <begin position="139"/>
        <end position="164"/>
    </location>
</feature>
<organism evidence="2 3">
    <name type="scientific">Streptomyces poriferorum</name>
    <dbReference type="NCBI Taxonomy" id="2798799"/>
    <lineage>
        <taxon>Bacteria</taxon>
        <taxon>Bacillati</taxon>
        <taxon>Actinomycetota</taxon>
        <taxon>Actinomycetes</taxon>
        <taxon>Kitasatosporales</taxon>
        <taxon>Streptomycetaceae</taxon>
        <taxon>Streptomyces</taxon>
    </lineage>
</organism>
<gene>
    <name evidence="2" type="ORF">P8A19_19300</name>
</gene>
<feature type="transmembrane region" description="Helical" evidence="1">
    <location>
        <begin position="93"/>
        <end position="118"/>
    </location>
</feature>
<feature type="transmembrane region" description="Helical" evidence="1">
    <location>
        <begin position="215"/>
        <end position="236"/>
    </location>
</feature>
<evidence type="ECO:0000256" key="1">
    <source>
        <dbReference type="SAM" id="Phobius"/>
    </source>
</evidence>
<reference evidence="2 3" key="1">
    <citation type="submission" date="2023-03" db="EMBL/GenBank/DDBJ databases">
        <title>Isolation and description of six Streptomyces strains from soil environments, able to metabolize different microbial glucans.</title>
        <authorList>
            <person name="Widen T."/>
            <person name="Larsbrink J."/>
        </authorList>
    </citation>
    <scope>NUCLEOTIDE SEQUENCE [LARGE SCALE GENOMIC DNA]</scope>
    <source>
        <strain evidence="2 3">Alt2</strain>
    </source>
</reference>
<sequence length="337" mass="35514">MSTITTTTPPRSAPSGLALRAGARVLLRQHRAALQIAGALALAGIVVLVGFALRAAQVAETFAADPCSAANVGLECSQPVRNYLDSMSQFSTVLGYGGLALIVLPGLIAAFVAGPMIAREFESGTYRVSWTQSVSPAHWFVAKLAVPAVVLLAGVSVLTGVYAWSRSQSSTEYPVNWYERPVFGALGTMPVAYALLGLALGALTGLLIHRTVPAMAVAVLATGAVAVTLTTVRSALWPLRTAINTASAGNGVDADSWVLGTGRITADGSRLPMETCWQRPHAEEVRCLADHHVTGFWVDHHPASHFWPLQLVETGIVLVLAAAAVALAFRVLRRRHA</sequence>
<evidence type="ECO:0000313" key="2">
    <source>
        <dbReference type="EMBL" id="WLQ57466.1"/>
    </source>
</evidence>
<dbReference type="EMBL" id="CP120988">
    <property type="protein sequence ID" value="WLQ57466.1"/>
    <property type="molecule type" value="Genomic_DNA"/>
</dbReference>
<evidence type="ECO:0008006" key="4">
    <source>
        <dbReference type="Google" id="ProtNLM"/>
    </source>
</evidence>
<keyword evidence="3" id="KW-1185">Reference proteome</keyword>
<protein>
    <recommendedName>
        <fullName evidence="4">Transporter</fullName>
    </recommendedName>
</protein>
<keyword evidence="1" id="KW-0472">Membrane</keyword>